<feature type="transmembrane region" description="Helical" evidence="1">
    <location>
        <begin position="31"/>
        <end position="55"/>
    </location>
</feature>
<gene>
    <name evidence="2" type="ORF">TU86_03985</name>
</gene>
<organism evidence="2 3">
    <name type="scientific">Pseudomonas weihenstephanensis</name>
    <dbReference type="NCBI Taxonomy" id="1608994"/>
    <lineage>
        <taxon>Bacteria</taxon>
        <taxon>Pseudomonadati</taxon>
        <taxon>Pseudomonadota</taxon>
        <taxon>Gammaproteobacteria</taxon>
        <taxon>Pseudomonadales</taxon>
        <taxon>Pseudomonadaceae</taxon>
        <taxon>Pseudomonas</taxon>
    </lineage>
</organism>
<comment type="caution">
    <text evidence="2">The sequence shown here is derived from an EMBL/GenBank/DDBJ whole genome shotgun (WGS) entry which is preliminary data.</text>
</comment>
<accession>A0A0J6IUE9</accession>
<keyword evidence="1" id="KW-0812">Transmembrane</keyword>
<dbReference type="STRING" id="1608994.TU86_03985"/>
<evidence type="ECO:0000313" key="3">
    <source>
        <dbReference type="Proteomes" id="UP000036325"/>
    </source>
</evidence>
<dbReference type="EMBL" id="JYLF01000001">
    <property type="protein sequence ID" value="KMN15918.1"/>
    <property type="molecule type" value="Genomic_DNA"/>
</dbReference>
<protein>
    <submittedName>
        <fullName evidence="2">Uncharacterized protein</fullName>
    </submittedName>
</protein>
<dbReference type="Proteomes" id="UP000036325">
    <property type="component" value="Unassembled WGS sequence"/>
</dbReference>
<evidence type="ECO:0000313" key="2">
    <source>
        <dbReference type="EMBL" id="KMN15918.1"/>
    </source>
</evidence>
<accession>A0A0J6IZZ1</accession>
<keyword evidence="1" id="KW-1133">Transmembrane helix</keyword>
<name>A0A0J6IUE9_9PSED</name>
<evidence type="ECO:0000256" key="1">
    <source>
        <dbReference type="SAM" id="Phobius"/>
    </source>
</evidence>
<sequence length="61" mass="6501">MLRGCVIKASVQCFTSLPKARPGLMGSGAWMWAWIIAHWAISVGIHTALAARVIALNPGVN</sequence>
<keyword evidence="1" id="KW-0472">Membrane</keyword>
<proteinExistence type="predicted"/>
<dbReference type="AlphaFoldDB" id="A0A0J6IUE9"/>
<reference evidence="2 3" key="1">
    <citation type="submission" date="2015-02" db="EMBL/GenBank/DDBJ databases">
        <title>Pseudomonas helleri sp. nov. and Pseudomonas weihenstephanensis sp. nov., isolated from raw cows milk.</title>
        <authorList>
            <person name="von Neubeck M."/>
            <person name="Huptas C."/>
            <person name="Wenning M."/>
            <person name="Scherer S."/>
        </authorList>
    </citation>
    <scope>NUCLEOTIDE SEQUENCE [LARGE SCALE GENOMIC DNA]</scope>
    <source>
        <strain evidence="2 3">DSM 29166</strain>
    </source>
</reference>